<evidence type="ECO:0000313" key="2">
    <source>
        <dbReference type="EMBL" id="TCL56048.1"/>
    </source>
</evidence>
<dbReference type="AlphaFoldDB" id="A0A4R1QQK9"/>
<feature type="transmembrane region" description="Helical" evidence="1">
    <location>
        <begin position="140"/>
        <end position="157"/>
    </location>
</feature>
<reference evidence="2 3" key="1">
    <citation type="submission" date="2019-03" db="EMBL/GenBank/DDBJ databases">
        <title>Genomic Encyclopedia of Type Strains, Phase IV (KMG-IV): sequencing the most valuable type-strain genomes for metagenomic binning, comparative biology and taxonomic classification.</title>
        <authorList>
            <person name="Goeker M."/>
        </authorList>
    </citation>
    <scope>NUCLEOTIDE SEQUENCE [LARGE SCALE GENOMIC DNA]</scope>
    <source>
        <strain evidence="2 3">DSM 100451</strain>
    </source>
</reference>
<accession>A0A4R1QQK9</accession>
<dbReference type="OrthoDB" id="1855179at2"/>
<feature type="transmembrane region" description="Helical" evidence="1">
    <location>
        <begin position="65"/>
        <end position="83"/>
    </location>
</feature>
<dbReference type="EMBL" id="SLUM01000014">
    <property type="protein sequence ID" value="TCL56048.1"/>
    <property type="molecule type" value="Genomic_DNA"/>
</dbReference>
<dbReference type="RefSeq" id="WP_058963538.1">
    <property type="nucleotide sequence ID" value="NZ_CABKVM010000014.1"/>
</dbReference>
<sequence>MEPEFVFEVTTIDDRLAPQLSQVLRYCADFSSRQKLPVLWEFTDRLNRIPKADPEILEKRRRREGMWGIVLWGLSLFLLVPSVMDPSELAAPLVLSVLGFFLGCIAMRSRKRKLLGGLNLAMGIVLCLGAFLEYTHLKALLIPGILCLAVALWALAAKQTHRKESAFDRQARELIRQRRTVADMERMRVIFSDEGMVLSDGTETGAQCFVYDKFLFVGETEELLVPVCGQRAVVLQTKDLCSGSLEELRMFLQERVTYKWIQEI</sequence>
<keyword evidence="1" id="KW-0812">Transmembrane</keyword>
<comment type="caution">
    <text evidence="2">The sequence shown here is derived from an EMBL/GenBank/DDBJ whole genome shotgun (WGS) entry which is preliminary data.</text>
</comment>
<evidence type="ECO:0008006" key="4">
    <source>
        <dbReference type="Google" id="ProtNLM"/>
    </source>
</evidence>
<evidence type="ECO:0000313" key="3">
    <source>
        <dbReference type="Proteomes" id="UP000295184"/>
    </source>
</evidence>
<protein>
    <recommendedName>
        <fullName evidence="4">YcxB-like protein</fullName>
    </recommendedName>
</protein>
<name>A0A4R1QQK9_9FIRM</name>
<evidence type="ECO:0000256" key="1">
    <source>
        <dbReference type="SAM" id="Phobius"/>
    </source>
</evidence>
<keyword evidence="1" id="KW-0472">Membrane</keyword>
<dbReference type="Proteomes" id="UP000295184">
    <property type="component" value="Unassembled WGS sequence"/>
</dbReference>
<feature type="transmembrane region" description="Helical" evidence="1">
    <location>
        <begin position="89"/>
        <end position="107"/>
    </location>
</feature>
<gene>
    <name evidence="2" type="ORF">EDD77_1142</name>
</gene>
<proteinExistence type="predicted"/>
<feature type="transmembrane region" description="Helical" evidence="1">
    <location>
        <begin position="114"/>
        <end position="134"/>
    </location>
</feature>
<keyword evidence="1" id="KW-1133">Transmembrane helix</keyword>
<organism evidence="2 3">
    <name type="scientific">Allofournierella massiliensis</name>
    <dbReference type="NCBI Taxonomy" id="1650663"/>
    <lineage>
        <taxon>Bacteria</taxon>
        <taxon>Bacillati</taxon>
        <taxon>Bacillota</taxon>
        <taxon>Clostridia</taxon>
        <taxon>Eubacteriales</taxon>
        <taxon>Oscillospiraceae</taxon>
        <taxon>Allofournierella</taxon>
    </lineage>
</organism>